<dbReference type="InterPro" id="IPR025497">
    <property type="entry name" value="PatA-like_N"/>
</dbReference>
<dbReference type="PANTHER" id="PTHR36304:SF4">
    <property type="entry name" value="DUF4388 DOMAIN-CONTAINING PROTEIN"/>
    <property type="match status" value="1"/>
</dbReference>
<evidence type="ECO:0000259" key="1">
    <source>
        <dbReference type="Pfam" id="PF14332"/>
    </source>
</evidence>
<dbReference type="AlphaFoldDB" id="A0A402ADN9"/>
<dbReference type="OrthoDB" id="138269at2"/>
<protein>
    <recommendedName>
        <fullName evidence="1">PatA-like N-terminal domain-containing protein</fullName>
    </recommendedName>
</protein>
<name>A0A402ADN9_9CHLR</name>
<organism evidence="2 3">
    <name type="scientific">Dictyobacter kobayashii</name>
    <dbReference type="NCBI Taxonomy" id="2014872"/>
    <lineage>
        <taxon>Bacteria</taxon>
        <taxon>Bacillati</taxon>
        <taxon>Chloroflexota</taxon>
        <taxon>Ktedonobacteria</taxon>
        <taxon>Ktedonobacterales</taxon>
        <taxon>Dictyobacteraceae</taxon>
        <taxon>Dictyobacter</taxon>
    </lineage>
</organism>
<dbReference type="RefSeq" id="WP_126548956.1">
    <property type="nucleotide sequence ID" value="NZ_BIFS01000001.1"/>
</dbReference>
<dbReference type="Proteomes" id="UP000287188">
    <property type="component" value="Unassembled WGS sequence"/>
</dbReference>
<accession>A0A402ADN9</accession>
<dbReference type="PANTHER" id="PTHR36304">
    <property type="entry name" value="DOMAIN GTPASE-ACTIVATING PROTEIN, PUTATIVE-RELATED-RELATED"/>
    <property type="match status" value="1"/>
</dbReference>
<comment type="caution">
    <text evidence="2">The sequence shown here is derived from an EMBL/GenBank/DDBJ whole genome shotgun (WGS) entry which is preliminary data.</text>
</comment>
<proteinExistence type="predicted"/>
<evidence type="ECO:0000313" key="3">
    <source>
        <dbReference type="Proteomes" id="UP000287188"/>
    </source>
</evidence>
<dbReference type="EMBL" id="BIFS01000001">
    <property type="protein sequence ID" value="GCE17229.1"/>
    <property type="molecule type" value="Genomic_DNA"/>
</dbReference>
<dbReference type="Pfam" id="PF14332">
    <property type="entry name" value="DUF4388"/>
    <property type="match status" value="1"/>
</dbReference>
<feature type="domain" description="PatA-like N-terminal" evidence="1">
    <location>
        <begin position="10"/>
        <end position="164"/>
    </location>
</feature>
<keyword evidence="3" id="KW-1185">Reference proteome</keyword>
<reference evidence="3" key="1">
    <citation type="submission" date="2018-12" db="EMBL/GenBank/DDBJ databases">
        <title>Tengunoibacter tsumagoiensis gen. nov., sp. nov., Dictyobacter kobayashii sp. nov., D. alpinus sp. nov., and D. joshuensis sp. nov. and description of Dictyobacteraceae fam. nov. within the order Ktedonobacterales isolated from Tengu-no-mugimeshi.</title>
        <authorList>
            <person name="Wang C.M."/>
            <person name="Zheng Y."/>
            <person name="Sakai Y."/>
            <person name="Toyoda A."/>
            <person name="Minakuchi Y."/>
            <person name="Abe K."/>
            <person name="Yokota A."/>
            <person name="Yabe S."/>
        </authorList>
    </citation>
    <scope>NUCLEOTIDE SEQUENCE [LARGE SCALE GENOMIC DNA]</scope>
    <source>
        <strain evidence="3">Uno11</strain>
    </source>
</reference>
<evidence type="ECO:0000313" key="2">
    <source>
        <dbReference type="EMBL" id="GCE17229.1"/>
    </source>
</evidence>
<sequence>MEQQDRIMDGDLQTLGLQSILKMLALSGKTGKLFVTSGPETLSISLRKGQIVGLHEDAVPQPDVLGMLCLLNKLDPPRAQYIRELARGDMPMSLALLVERGWMTANEMQRRLEFLVTQSISHALRWVNGRFAFHRQVIPMESKMQPLDVDSVLLEALRQADEWEEIMGEGVTHLTRTTVARWQPEVSNDVRNLGLNQEGIEVLCLANGELTLQAVALALMSPEARVARIMARLLELNLIEVVDTALETELQSDLSNIIIKCQYLLAQQRQSSHPEQHLLGLITTLSECINGLLMHHGLYARSLRGRGKIPSMEIARYWNVDSCPNCRRYRSSNFRF</sequence>
<gene>
    <name evidence="2" type="ORF">KDK_10290</name>
</gene>